<evidence type="ECO:0000313" key="1">
    <source>
        <dbReference type="EMBL" id="KIK93863.1"/>
    </source>
</evidence>
<gene>
    <name evidence="1" type="ORF">PAXRUDRAFT_33824</name>
</gene>
<dbReference type="HOGENOM" id="CLU_050405_0_0_1"/>
<dbReference type="OrthoDB" id="2695246at2759"/>
<dbReference type="InParanoid" id="A0A0D0DPG6"/>
<dbReference type="Proteomes" id="UP000054538">
    <property type="component" value="Unassembled WGS sequence"/>
</dbReference>
<evidence type="ECO:0000313" key="2">
    <source>
        <dbReference type="Proteomes" id="UP000054538"/>
    </source>
</evidence>
<accession>A0A0D0DPG6</accession>
<proteinExistence type="predicted"/>
<dbReference type="AlphaFoldDB" id="A0A0D0DPG6"/>
<name>A0A0D0DPG6_9AGAM</name>
<reference evidence="2" key="2">
    <citation type="submission" date="2015-01" db="EMBL/GenBank/DDBJ databases">
        <title>Evolutionary Origins and Diversification of the Mycorrhizal Mutualists.</title>
        <authorList>
            <consortium name="DOE Joint Genome Institute"/>
            <consortium name="Mycorrhizal Genomics Consortium"/>
            <person name="Kohler A."/>
            <person name="Kuo A."/>
            <person name="Nagy L.G."/>
            <person name="Floudas D."/>
            <person name="Copeland A."/>
            <person name="Barry K.W."/>
            <person name="Cichocki N."/>
            <person name="Veneault-Fourrey C."/>
            <person name="LaButti K."/>
            <person name="Lindquist E.A."/>
            <person name="Lipzen A."/>
            <person name="Lundell T."/>
            <person name="Morin E."/>
            <person name="Murat C."/>
            <person name="Riley R."/>
            <person name="Ohm R."/>
            <person name="Sun H."/>
            <person name="Tunlid A."/>
            <person name="Henrissat B."/>
            <person name="Grigoriev I.V."/>
            <person name="Hibbett D.S."/>
            <person name="Martin F."/>
        </authorList>
    </citation>
    <scope>NUCLEOTIDE SEQUENCE [LARGE SCALE GENOMIC DNA]</scope>
    <source>
        <strain evidence="2">Ve08.2h10</strain>
    </source>
</reference>
<keyword evidence="2" id="KW-1185">Reference proteome</keyword>
<protein>
    <submittedName>
        <fullName evidence="1">Uncharacterized protein</fullName>
    </submittedName>
</protein>
<sequence>MPLHPTKQSYTSNLYQARWVLRLELGIGTNKVINLITGLDIGNHAGEGNGCVLASTSHDIALGTKNIRIFYTVGLRDHRIDVDGYLEAIERAYRLVRSLTDVGGVHLLLFCMLGVVARPTVMAQKNHQLFYKFLCNKKEKRMEDWWERNKGNLGGVGAGCVGHACITVVRDNTPGLNNKYAESKETIHELLRQHATGDNAFLPDGWFVMLARKMMNFIPNKRPLQPNDIKKVLIKSCNVDPESAGRMAKDIVGP</sequence>
<organism evidence="1 2">
    <name type="scientific">Paxillus rubicundulus Ve08.2h10</name>
    <dbReference type="NCBI Taxonomy" id="930991"/>
    <lineage>
        <taxon>Eukaryota</taxon>
        <taxon>Fungi</taxon>
        <taxon>Dikarya</taxon>
        <taxon>Basidiomycota</taxon>
        <taxon>Agaricomycotina</taxon>
        <taxon>Agaricomycetes</taxon>
        <taxon>Agaricomycetidae</taxon>
        <taxon>Boletales</taxon>
        <taxon>Paxilineae</taxon>
        <taxon>Paxillaceae</taxon>
        <taxon>Paxillus</taxon>
    </lineage>
</organism>
<dbReference type="STRING" id="930991.A0A0D0DPG6"/>
<dbReference type="EMBL" id="KN825148">
    <property type="protein sequence ID" value="KIK93863.1"/>
    <property type="molecule type" value="Genomic_DNA"/>
</dbReference>
<reference evidence="1 2" key="1">
    <citation type="submission" date="2014-04" db="EMBL/GenBank/DDBJ databases">
        <authorList>
            <consortium name="DOE Joint Genome Institute"/>
            <person name="Kuo A."/>
            <person name="Kohler A."/>
            <person name="Jargeat P."/>
            <person name="Nagy L.G."/>
            <person name="Floudas D."/>
            <person name="Copeland A."/>
            <person name="Barry K.W."/>
            <person name="Cichocki N."/>
            <person name="Veneault-Fourrey C."/>
            <person name="LaButti K."/>
            <person name="Lindquist E.A."/>
            <person name="Lipzen A."/>
            <person name="Lundell T."/>
            <person name="Morin E."/>
            <person name="Murat C."/>
            <person name="Sun H."/>
            <person name="Tunlid A."/>
            <person name="Henrissat B."/>
            <person name="Grigoriev I.V."/>
            <person name="Hibbett D.S."/>
            <person name="Martin F."/>
            <person name="Nordberg H.P."/>
            <person name="Cantor M.N."/>
            <person name="Hua S.X."/>
        </authorList>
    </citation>
    <scope>NUCLEOTIDE SEQUENCE [LARGE SCALE GENOMIC DNA]</scope>
    <source>
        <strain evidence="1 2">Ve08.2h10</strain>
    </source>
</reference>